<evidence type="ECO:0000313" key="2">
    <source>
        <dbReference type="Proteomes" id="UP001172386"/>
    </source>
</evidence>
<sequence length="1480" mass="164931">MTSNPPVQPRPSPLLLNTQGLARQRSFPLVPTRSTNFDQNGSSDLLMTSDIDHRPTKRRKVESHATSSLPLVGNSRIEEPDSTEQKNTKYIAASWSATLLGASVRKSVPAAGAKHVLSLPAPPWGNEGPVDASIIRIRTSCRTRADVSVPNTPDTLQCSSECPILEPKKPADYFPWTGKHPEDVINETNVKQGYFDRAPQPPERELNTAKAPLYNAFKHRSGMESLSVLFSLLMEQKSKRGALSSTSTFRPPPRVTLTETKRKSWIADLADGNVPLRRLSRTIPQGIRGQALLEQCLVHNVPLSRAIWFVKCVGANEIRTLKRKGVNPNITAGAENKWLRDWTTNIEQFLEAAVAQTGSEKWQVNLRYSFEFCTRLYQENLLDKDLFLDWIVKSFATCKLEQLAAWLPLIQLYRLDLIRFRKRAKQLVQTLVARFQELDSLGSVRIVLRERLSNAIRGLATFRPGCFLMPDQWLKLRDTLELCFDGKNKQDKQVFEHIEKRNESLLGGKSEKDGNGSEKHVLEVLDGADAPYDLDQLSQKLLNLCSDYNKLSEICLRWAASRFRGGKSRIYLVVRLLRKWQKIGYDISNMLLMFFTTERKMNTICVNSYRHLFAELSRARNFSNSRFLQLVSIRSPQLRSETMDSAQMSMYDCASLLRDLCLSDTEDHMINLKNYLLKRTGHYSSQSLSKAATIKAETQSGLKGKRPLGQSVTEHLDLQAVQLLDWEARFELTKWLRAEAVILAELAAVEIIGKPPLPGSRLFTLDQFLVIRSVIETAEDISTLADILHILSKTKQESILAALVDTIHCNASALSAIGALESLQKLYGQAYLALRAAKPSILLFTTALLDLCYYYPCQTTPFTALQHDFVRGDRGRALAACSPFSDGVAESLQQAGVTFLDDFEAILQAESNMNEQTMVSLFTVLVGRIMKSGNDAEGHSTFILCQLLARLRLFRLSQADLLIKKWLGRLFSAVWSRTHQAIILELLYTRCVSVEVLLALSEQAPPASQCKNAIRDLVRAAMLSPPGQGQYQQHHYIVKTAASHLVVDNPVRAFDILAAAGTLQDIPVQEVSQLLYIVLSDQKKLSAMPATVRKLVPEIVDHLIGAGQGESQATTERMIGENDLMSLPFCQYRLSTINSDSKNLLGETEIEQLSLASFDRLKLNLGDEGMHVELVQAILNVLPNDVQSRVRKMAEKQFFDTLPKFFQAKVVTQPFNFTEEEKVKSQEAVNKLTLLGPVRPGTSPGNGSGILVEKLTMVAKLLGGKGDLAPTNPAHVSTALSPISPAPPNVLFSPQWEVRYRESILGILDYLEMLIKVVSTRVGLLAIQSTDSNATLAKQTQNEQIKLIALLASIATQPSISQMLQSTTLEEGQRTKVRNCMAFALDMAATIADDLSEESRILCTRILKDRLRDARIQWLVGSMNSYTIVQKTSGQGLAMMHEAKGNIGDFIPKQWEMLESGGGKEGDTCLGLGLFGAKKA</sequence>
<proteinExistence type="predicted"/>
<gene>
    <name evidence="1" type="primary">SRB8</name>
    <name evidence="1" type="ORF">H2198_009119</name>
</gene>
<dbReference type="Proteomes" id="UP001172386">
    <property type="component" value="Unassembled WGS sequence"/>
</dbReference>
<reference evidence="1" key="1">
    <citation type="submission" date="2022-10" db="EMBL/GenBank/DDBJ databases">
        <title>Culturing micro-colonial fungi from biological soil crusts in the Mojave desert and describing Neophaeococcomyces mojavensis, and introducing the new genera and species Taxawa tesnikishii.</title>
        <authorList>
            <person name="Kurbessoian T."/>
            <person name="Stajich J.E."/>
        </authorList>
    </citation>
    <scope>NUCLEOTIDE SEQUENCE</scope>
    <source>
        <strain evidence="1">JES_112</strain>
    </source>
</reference>
<organism evidence="1 2">
    <name type="scientific">Neophaeococcomyces mojaviensis</name>
    <dbReference type="NCBI Taxonomy" id="3383035"/>
    <lineage>
        <taxon>Eukaryota</taxon>
        <taxon>Fungi</taxon>
        <taxon>Dikarya</taxon>
        <taxon>Ascomycota</taxon>
        <taxon>Pezizomycotina</taxon>
        <taxon>Eurotiomycetes</taxon>
        <taxon>Chaetothyriomycetidae</taxon>
        <taxon>Chaetothyriales</taxon>
        <taxon>Chaetothyriales incertae sedis</taxon>
        <taxon>Neophaeococcomyces</taxon>
    </lineage>
</organism>
<name>A0ACC2ZVD9_9EURO</name>
<protein>
    <submittedName>
        <fullName evidence="1">RNA polymerase II mediator complex subunit</fullName>
    </submittedName>
</protein>
<evidence type="ECO:0000313" key="1">
    <source>
        <dbReference type="EMBL" id="KAJ9651616.1"/>
    </source>
</evidence>
<comment type="caution">
    <text evidence="1">The sequence shown here is derived from an EMBL/GenBank/DDBJ whole genome shotgun (WGS) entry which is preliminary data.</text>
</comment>
<dbReference type="EMBL" id="JAPDRQ010000245">
    <property type="protein sequence ID" value="KAJ9651616.1"/>
    <property type="molecule type" value="Genomic_DNA"/>
</dbReference>
<keyword evidence="2" id="KW-1185">Reference proteome</keyword>
<accession>A0ACC2ZVD9</accession>